<dbReference type="SUPFAM" id="SSF48403">
    <property type="entry name" value="Ankyrin repeat"/>
    <property type="match status" value="1"/>
</dbReference>
<accession>A0A8J5MTP4</accession>
<evidence type="ECO:0000256" key="3">
    <source>
        <dbReference type="PROSITE-ProRule" id="PRU00023"/>
    </source>
</evidence>
<organism evidence="4 5">
    <name type="scientific">Homarus americanus</name>
    <name type="common">American lobster</name>
    <dbReference type="NCBI Taxonomy" id="6706"/>
    <lineage>
        <taxon>Eukaryota</taxon>
        <taxon>Metazoa</taxon>
        <taxon>Ecdysozoa</taxon>
        <taxon>Arthropoda</taxon>
        <taxon>Crustacea</taxon>
        <taxon>Multicrustacea</taxon>
        <taxon>Malacostraca</taxon>
        <taxon>Eumalacostraca</taxon>
        <taxon>Eucarida</taxon>
        <taxon>Decapoda</taxon>
        <taxon>Pleocyemata</taxon>
        <taxon>Astacidea</taxon>
        <taxon>Nephropoidea</taxon>
        <taxon>Nephropidae</taxon>
        <taxon>Homarus</taxon>
    </lineage>
</organism>
<dbReference type="Proteomes" id="UP000747542">
    <property type="component" value="Unassembled WGS sequence"/>
</dbReference>
<dbReference type="PROSITE" id="PS50088">
    <property type="entry name" value="ANK_REPEAT"/>
    <property type="match status" value="2"/>
</dbReference>
<dbReference type="InterPro" id="IPR002110">
    <property type="entry name" value="Ankyrin_rpt"/>
</dbReference>
<feature type="repeat" description="ANK" evidence="3">
    <location>
        <begin position="126"/>
        <end position="158"/>
    </location>
</feature>
<evidence type="ECO:0000256" key="2">
    <source>
        <dbReference type="ARBA" id="ARBA00023043"/>
    </source>
</evidence>
<dbReference type="GO" id="GO:0031436">
    <property type="term" value="C:BRCA1-BARD1 complex"/>
    <property type="evidence" value="ECO:0007669"/>
    <property type="project" value="TreeGrafter"/>
</dbReference>
<dbReference type="Gene3D" id="1.25.40.20">
    <property type="entry name" value="Ankyrin repeat-containing domain"/>
    <property type="match status" value="1"/>
</dbReference>
<gene>
    <name evidence="4" type="ORF">Hamer_G002847</name>
</gene>
<dbReference type="PANTHER" id="PTHR24171">
    <property type="entry name" value="ANKYRIN REPEAT DOMAIN-CONTAINING PROTEIN 39-RELATED"/>
    <property type="match status" value="1"/>
</dbReference>
<proteinExistence type="predicted"/>
<dbReference type="InterPro" id="IPR036770">
    <property type="entry name" value="Ankyrin_rpt-contain_sf"/>
</dbReference>
<dbReference type="GO" id="GO:0085020">
    <property type="term" value="P:protein K6-linked ubiquitination"/>
    <property type="evidence" value="ECO:0007669"/>
    <property type="project" value="TreeGrafter"/>
</dbReference>
<feature type="repeat" description="ANK" evidence="3">
    <location>
        <begin position="56"/>
        <end position="88"/>
    </location>
</feature>
<dbReference type="Pfam" id="PF12796">
    <property type="entry name" value="Ank_2"/>
    <property type="match status" value="1"/>
</dbReference>
<dbReference type="PROSITE" id="PS50297">
    <property type="entry name" value="ANK_REP_REGION"/>
    <property type="match status" value="2"/>
</dbReference>
<dbReference type="AlphaFoldDB" id="A0A8J5MTP4"/>
<dbReference type="SMART" id="SM00248">
    <property type="entry name" value="ANK"/>
    <property type="match status" value="3"/>
</dbReference>
<keyword evidence="1" id="KW-0677">Repeat</keyword>
<dbReference type="EMBL" id="JAHLQT010026447">
    <property type="protein sequence ID" value="KAG7163628.1"/>
    <property type="molecule type" value="Genomic_DNA"/>
</dbReference>
<dbReference type="Pfam" id="PF00023">
    <property type="entry name" value="Ank"/>
    <property type="match status" value="1"/>
</dbReference>
<sequence length="162" mass="17937">MITSCNVSSSGVLGATSPRMGRMPHILDLHQAIVNGDMGEVVRLAESGLDLGAAVRGTTALSLAVYRGDLHALRVLIKAGAPLDKRSKDHLERLETPIISSIRLGYREIFEELISRGARLDLRDFYNQTPLWFAVKEQRLTFVRVLLKSGAPIDFTRARRTP</sequence>
<name>A0A8J5MTP4_HOMAM</name>
<dbReference type="GO" id="GO:0070531">
    <property type="term" value="C:BRCA1-A complex"/>
    <property type="evidence" value="ECO:0007669"/>
    <property type="project" value="TreeGrafter"/>
</dbReference>
<comment type="caution">
    <text evidence="4">The sequence shown here is derived from an EMBL/GenBank/DDBJ whole genome shotgun (WGS) entry which is preliminary data.</text>
</comment>
<evidence type="ECO:0000313" key="4">
    <source>
        <dbReference type="EMBL" id="KAG7163628.1"/>
    </source>
</evidence>
<evidence type="ECO:0000313" key="5">
    <source>
        <dbReference type="Proteomes" id="UP000747542"/>
    </source>
</evidence>
<keyword evidence="5" id="KW-1185">Reference proteome</keyword>
<dbReference type="PANTHER" id="PTHR24171:SF8">
    <property type="entry name" value="BRCA1-ASSOCIATED RING DOMAIN PROTEIN 1"/>
    <property type="match status" value="1"/>
</dbReference>
<evidence type="ECO:0000256" key="1">
    <source>
        <dbReference type="ARBA" id="ARBA00022737"/>
    </source>
</evidence>
<protein>
    <submittedName>
        <fullName evidence="4">Ankyrin repeat-containing protein-like</fullName>
    </submittedName>
</protein>
<reference evidence="4" key="1">
    <citation type="journal article" date="2021" name="Sci. Adv.">
        <title>The American lobster genome reveals insights on longevity, neural, and immune adaptations.</title>
        <authorList>
            <person name="Polinski J.M."/>
            <person name="Zimin A.V."/>
            <person name="Clark K.F."/>
            <person name="Kohn A.B."/>
            <person name="Sadowski N."/>
            <person name="Timp W."/>
            <person name="Ptitsyn A."/>
            <person name="Khanna P."/>
            <person name="Romanova D.Y."/>
            <person name="Williams P."/>
            <person name="Greenwood S.J."/>
            <person name="Moroz L.L."/>
            <person name="Walt D.R."/>
            <person name="Bodnar A.G."/>
        </authorList>
    </citation>
    <scope>NUCLEOTIDE SEQUENCE</scope>
    <source>
        <strain evidence="4">GMGI-L3</strain>
    </source>
</reference>
<keyword evidence="2 3" id="KW-0040">ANK repeat</keyword>
<dbReference type="GO" id="GO:0004842">
    <property type="term" value="F:ubiquitin-protein transferase activity"/>
    <property type="evidence" value="ECO:0007669"/>
    <property type="project" value="TreeGrafter"/>
</dbReference>